<organism evidence="1 2">
    <name type="scientific">Paraglaciecola polaris LMG 21857</name>
    <dbReference type="NCBI Taxonomy" id="1129793"/>
    <lineage>
        <taxon>Bacteria</taxon>
        <taxon>Pseudomonadati</taxon>
        <taxon>Pseudomonadota</taxon>
        <taxon>Gammaproteobacteria</taxon>
        <taxon>Alteromonadales</taxon>
        <taxon>Alteromonadaceae</taxon>
        <taxon>Paraglaciecola</taxon>
    </lineage>
</organism>
<evidence type="ECO:0000313" key="2">
    <source>
        <dbReference type="Proteomes" id="UP000006322"/>
    </source>
</evidence>
<dbReference type="Pfam" id="PF07073">
    <property type="entry name" value="ROF"/>
    <property type="match status" value="1"/>
</dbReference>
<protein>
    <submittedName>
        <fullName evidence="1">Transcriptional antiterminator</fullName>
    </submittedName>
</protein>
<dbReference type="Gene3D" id="2.30.30.400">
    <property type="entry name" value="Rof-like"/>
    <property type="match status" value="1"/>
</dbReference>
<keyword evidence="2" id="KW-1185">Reference proteome</keyword>
<dbReference type="RefSeq" id="WP_007103203.1">
    <property type="nucleotide sequence ID" value="NZ_BAER01000017.1"/>
</dbReference>
<proteinExistence type="predicted"/>
<gene>
    <name evidence="1" type="ORF">GPLA_0480</name>
</gene>
<dbReference type="SUPFAM" id="SSF101744">
    <property type="entry name" value="Rof/RNase P subunit-like"/>
    <property type="match status" value="1"/>
</dbReference>
<dbReference type="AlphaFoldDB" id="K6ZM66"/>
<dbReference type="InterPro" id="IPR023534">
    <property type="entry name" value="Rof/RNase_P-like"/>
</dbReference>
<dbReference type="InterPro" id="IPR038626">
    <property type="entry name" value="Rof-like_sf"/>
</dbReference>
<dbReference type="OrthoDB" id="5344363at2"/>
<name>K6ZM66_9ALTE</name>
<evidence type="ECO:0000313" key="1">
    <source>
        <dbReference type="EMBL" id="GAC31397.1"/>
    </source>
</evidence>
<dbReference type="EMBL" id="BAER01000017">
    <property type="protein sequence ID" value="GAC31397.1"/>
    <property type="molecule type" value="Genomic_DNA"/>
</dbReference>
<reference evidence="2" key="1">
    <citation type="journal article" date="2014" name="Environ. Microbiol.">
        <title>Comparative genomics of the marine bacterial genus Glaciecola reveals the high degree of genomic diversity and genomic characteristic for cold adaptation.</title>
        <authorList>
            <person name="Qin Q.L."/>
            <person name="Xie B.B."/>
            <person name="Yu Y."/>
            <person name="Shu Y.L."/>
            <person name="Rong J.C."/>
            <person name="Zhang Y.J."/>
            <person name="Zhao D.L."/>
            <person name="Chen X.L."/>
            <person name="Zhang X.Y."/>
            <person name="Chen B."/>
            <person name="Zhou B.C."/>
            <person name="Zhang Y.Z."/>
        </authorList>
    </citation>
    <scope>NUCLEOTIDE SEQUENCE [LARGE SCALE GENOMIC DNA]</scope>
    <source>
        <strain evidence="2">LMG 21857</strain>
    </source>
</reference>
<dbReference type="InterPro" id="IPR009778">
    <property type="entry name" value="ROF"/>
</dbReference>
<dbReference type="Proteomes" id="UP000006322">
    <property type="component" value="Unassembled WGS sequence"/>
</dbReference>
<dbReference type="STRING" id="1129793.GPLA_0480"/>
<accession>K6ZM66</accession>
<comment type="caution">
    <text evidence="1">The sequence shown here is derived from an EMBL/GenBank/DDBJ whole genome shotgun (WGS) entry which is preliminary data.</text>
</comment>
<sequence>MKCAEQDYIEIACLYKLRVELLTKNDSRIEGVARDTKYNAHKQECIVIETIERLESVPLDTIIAMRALETNPHFTLLTFSS</sequence>